<sequence length="753" mass="86704">MEGYAYLDSLDDPIALFDREIRRIIKSPSSSHKNPDRLLLSVLQRCIHYIHRQIRYRNDPRYLRIWLMYASYYPDPMHVFNYLERAEIGKHLSAFYYHYSSHLEQTGRISEAINTLRAGIDAQAQPLDRLQSRMWSLQKKHACHQLTCCEKQAQAQPDDQIKPDASIFLKLPHDYRKYRFPVALEIHDNAAKRCQLIIEAKLFDIQPGSRHTNNEVPLTTSHSAKRKRNKYEKTIRKDEQQLSFEEVRVNDTLIPSYSATIENLWHVDNIDRHSTKNSRNVSPNPTEHFITGDIVETSRISERSKAGLHTSSQVSREANGQLEYSVKNRPWRQPLGILGSSETPPLGMNVGERFSSAPIGLSAQLTVGAFRTTPSMSPLAIQISIQFYDGIVRQLKESLQSDEDYYERTEEQLPLKASLVRLSHKDLTRFVPFILRVTPYSLSIVDSLAQGGHARVFKARNIHNATYAVKIQLPSHTYEYCMLKRTEAALGPDASRFIAYPISFHLFQNASCLVMEYCSQSTLLSSVNKVRRLNSQATSIISGLAEPLAMFLTIRLLKCVTAIHLSGYVHGDIKPDNVMLNFQKSDSQSSGNRASTVYTGYDNEYWALKQIKIIDFGRTLDLNLFPRGQKFTAGWATNVHDDPPQTLRHGEWEPWILDYWGIAKVIHCLLFGQHMQVVVVGGQWIIKQPLKRGWHTPIWRKTFNVLLNPSQHLPMTSLLRDIQEEMQTYLIRRDEQFKTRLSNMVIELENVLE</sequence>
<dbReference type="GO" id="GO:0005524">
    <property type="term" value="F:ATP binding"/>
    <property type="evidence" value="ECO:0007669"/>
    <property type="project" value="InterPro"/>
</dbReference>
<keyword evidence="2" id="KW-0158">Chromosome</keyword>
<evidence type="ECO:0000256" key="1">
    <source>
        <dbReference type="ARBA" id="ARBA00004629"/>
    </source>
</evidence>
<comment type="subcellular location">
    <subcellularLocation>
        <location evidence="1">Chromosome</location>
        <location evidence="1">Centromere</location>
        <location evidence="1">Kinetochore</location>
    </subcellularLocation>
</comment>
<dbReference type="PANTHER" id="PTHR14030:SF4">
    <property type="entry name" value="BUB1 KINASE, ISOFORM A-RELATED"/>
    <property type="match status" value="1"/>
</dbReference>
<proteinExistence type="predicted"/>
<dbReference type="SUPFAM" id="SSF56112">
    <property type="entry name" value="Protein kinase-like (PK-like)"/>
    <property type="match status" value="1"/>
</dbReference>
<dbReference type="Gene3D" id="1.25.40.430">
    <property type="match status" value="1"/>
</dbReference>
<feature type="domain" description="BUB1 N-terminal" evidence="7">
    <location>
        <begin position="1"/>
        <end position="163"/>
    </location>
</feature>
<dbReference type="PROSITE" id="PS51489">
    <property type="entry name" value="BUB1_N"/>
    <property type="match status" value="1"/>
</dbReference>
<dbReference type="PANTHER" id="PTHR14030">
    <property type="entry name" value="MITOTIC CHECKPOINT SERINE/THREONINE-PROTEIN KINASE BUB1"/>
    <property type="match status" value="1"/>
</dbReference>
<keyword evidence="3" id="KW-0995">Kinetochore</keyword>
<evidence type="ECO:0000313" key="8">
    <source>
        <dbReference type="EMBL" id="KAG2189057.1"/>
    </source>
</evidence>
<evidence type="ECO:0000256" key="3">
    <source>
        <dbReference type="ARBA" id="ARBA00022838"/>
    </source>
</evidence>
<reference evidence="8" key="1">
    <citation type="submission" date="2020-12" db="EMBL/GenBank/DDBJ databases">
        <title>Metabolic potential, ecology and presence of endohyphal bacteria is reflected in genomic diversity of Mucoromycotina.</title>
        <authorList>
            <person name="Muszewska A."/>
            <person name="Okrasinska A."/>
            <person name="Steczkiewicz K."/>
            <person name="Drgas O."/>
            <person name="Orlowska M."/>
            <person name="Perlinska-Lenart U."/>
            <person name="Aleksandrzak-Piekarczyk T."/>
            <person name="Szatraj K."/>
            <person name="Zielenkiewicz U."/>
            <person name="Pilsyk S."/>
            <person name="Malc E."/>
            <person name="Mieczkowski P."/>
            <person name="Kruszewska J.S."/>
            <person name="Biernat P."/>
            <person name="Pawlowska J."/>
        </authorList>
    </citation>
    <scope>NUCLEOTIDE SEQUENCE</scope>
    <source>
        <strain evidence="8">WA0000051536</strain>
    </source>
</reference>
<feature type="compositionally biased region" description="Polar residues" evidence="5">
    <location>
        <begin position="213"/>
        <end position="222"/>
    </location>
</feature>
<feature type="domain" description="Protein kinase" evidence="6">
    <location>
        <begin position="442"/>
        <end position="753"/>
    </location>
</feature>
<dbReference type="SMART" id="SM00220">
    <property type="entry name" value="S_TKc"/>
    <property type="match status" value="1"/>
</dbReference>
<dbReference type="GO" id="GO:0004672">
    <property type="term" value="F:protein kinase activity"/>
    <property type="evidence" value="ECO:0007669"/>
    <property type="project" value="InterPro"/>
</dbReference>
<dbReference type="InterPro" id="IPR013212">
    <property type="entry name" value="Mad3/Bub1_I"/>
</dbReference>
<feature type="region of interest" description="Disordered" evidence="5">
    <location>
        <begin position="213"/>
        <end position="233"/>
    </location>
</feature>
<dbReference type="OrthoDB" id="2406597at2759"/>
<evidence type="ECO:0000256" key="2">
    <source>
        <dbReference type="ARBA" id="ARBA00022454"/>
    </source>
</evidence>
<evidence type="ECO:0000256" key="4">
    <source>
        <dbReference type="ARBA" id="ARBA00023328"/>
    </source>
</evidence>
<dbReference type="EMBL" id="JAEPRA010000001">
    <property type="protein sequence ID" value="KAG2189057.1"/>
    <property type="molecule type" value="Genomic_DNA"/>
</dbReference>
<evidence type="ECO:0000259" key="6">
    <source>
        <dbReference type="PROSITE" id="PS50011"/>
    </source>
</evidence>
<dbReference type="InterPro" id="IPR011009">
    <property type="entry name" value="Kinase-like_dom_sf"/>
</dbReference>
<dbReference type="SMART" id="SM00777">
    <property type="entry name" value="Mad3_BUB1_I"/>
    <property type="match status" value="1"/>
</dbReference>
<dbReference type="GO" id="GO:0007094">
    <property type="term" value="P:mitotic spindle assembly checkpoint signaling"/>
    <property type="evidence" value="ECO:0007669"/>
    <property type="project" value="InterPro"/>
</dbReference>
<gene>
    <name evidence="8" type="ORF">INT44_004199</name>
</gene>
<dbReference type="Pfam" id="PF00069">
    <property type="entry name" value="Pkinase"/>
    <property type="match status" value="1"/>
</dbReference>
<dbReference type="GO" id="GO:0051754">
    <property type="term" value="P:meiotic sister chromatid cohesion, centromeric"/>
    <property type="evidence" value="ECO:0007669"/>
    <property type="project" value="TreeGrafter"/>
</dbReference>
<organism evidence="8 9">
    <name type="scientific">Umbelopsis vinacea</name>
    <dbReference type="NCBI Taxonomy" id="44442"/>
    <lineage>
        <taxon>Eukaryota</taxon>
        <taxon>Fungi</taxon>
        <taxon>Fungi incertae sedis</taxon>
        <taxon>Mucoromycota</taxon>
        <taxon>Mucoromycotina</taxon>
        <taxon>Umbelopsidomycetes</taxon>
        <taxon>Umbelopsidales</taxon>
        <taxon>Umbelopsidaceae</taxon>
        <taxon>Umbelopsis</taxon>
    </lineage>
</organism>
<dbReference type="Proteomes" id="UP000612746">
    <property type="component" value="Unassembled WGS sequence"/>
</dbReference>
<protein>
    <submittedName>
        <fullName evidence="8">Uncharacterized protein</fullName>
    </submittedName>
</protein>
<keyword evidence="9" id="KW-1185">Reference proteome</keyword>
<dbReference type="GO" id="GO:0032991">
    <property type="term" value="C:protein-containing complex"/>
    <property type="evidence" value="ECO:0007669"/>
    <property type="project" value="UniProtKB-ARBA"/>
</dbReference>
<keyword evidence="4" id="KW-0137">Centromere</keyword>
<dbReference type="GO" id="GO:0000776">
    <property type="term" value="C:kinetochore"/>
    <property type="evidence" value="ECO:0007669"/>
    <property type="project" value="UniProtKB-KW"/>
</dbReference>
<evidence type="ECO:0000259" key="7">
    <source>
        <dbReference type="PROSITE" id="PS51489"/>
    </source>
</evidence>
<dbReference type="PROSITE" id="PS50011">
    <property type="entry name" value="PROTEIN_KINASE_DOM"/>
    <property type="match status" value="1"/>
</dbReference>
<dbReference type="AlphaFoldDB" id="A0A8H7QAQ7"/>
<name>A0A8H7QAQ7_9FUNG</name>
<dbReference type="PROSITE" id="PS00108">
    <property type="entry name" value="PROTEIN_KINASE_ST"/>
    <property type="match status" value="1"/>
</dbReference>
<dbReference type="Gene3D" id="1.10.510.10">
    <property type="entry name" value="Transferase(Phosphotransferase) domain 1"/>
    <property type="match status" value="1"/>
</dbReference>
<evidence type="ECO:0000313" key="9">
    <source>
        <dbReference type="Proteomes" id="UP000612746"/>
    </source>
</evidence>
<dbReference type="GO" id="GO:0005634">
    <property type="term" value="C:nucleus"/>
    <property type="evidence" value="ECO:0007669"/>
    <property type="project" value="TreeGrafter"/>
</dbReference>
<accession>A0A8H7QAQ7</accession>
<comment type="caution">
    <text evidence="8">The sequence shown here is derived from an EMBL/GenBank/DDBJ whole genome shotgun (WGS) entry which is preliminary data.</text>
</comment>
<dbReference type="InterPro" id="IPR015661">
    <property type="entry name" value="Bub1/Mad3"/>
</dbReference>
<dbReference type="Pfam" id="PF08311">
    <property type="entry name" value="Mad3_BUB1_I"/>
    <property type="match status" value="1"/>
</dbReference>
<dbReference type="InterPro" id="IPR000719">
    <property type="entry name" value="Prot_kinase_dom"/>
</dbReference>
<dbReference type="InterPro" id="IPR008271">
    <property type="entry name" value="Ser/Thr_kinase_AS"/>
</dbReference>
<evidence type="ECO:0000256" key="5">
    <source>
        <dbReference type="SAM" id="MobiDB-lite"/>
    </source>
</evidence>